<evidence type="ECO:0000313" key="2">
    <source>
        <dbReference type="Proteomes" id="UP000681967"/>
    </source>
</evidence>
<dbReference type="AlphaFoldDB" id="A0A8S3BV19"/>
<dbReference type="Proteomes" id="UP000681967">
    <property type="component" value="Unassembled WGS sequence"/>
</dbReference>
<accession>A0A8S3BV19</accession>
<name>A0A8S3BV19_9BILA</name>
<dbReference type="PANTHER" id="PTHR16078">
    <property type="entry name" value="COILED-COIL DOMAIN-CONTAINING PROTEIN 87"/>
    <property type="match status" value="1"/>
</dbReference>
<dbReference type="EMBL" id="CAJOBH010155728">
    <property type="protein sequence ID" value="CAF4861447.1"/>
    <property type="molecule type" value="Genomic_DNA"/>
</dbReference>
<organism evidence="1 2">
    <name type="scientific">Rotaria magnacalcarata</name>
    <dbReference type="NCBI Taxonomy" id="392030"/>
    <lineage>
        <taxon>Eukaryota</taxon>
        <taxon>Metazoa</taxon>
        <taxon>Spiralia</taxon>
        <taxon>Gnathifera</taxon>
        <taxon>Rotifera</taxon>
        <taxon>Eurotatoria</taxon>
        <taxon>Bdelloidea</taxon>
        <taxon>Philodinida</taxon>
        <taxon>Philodinidae</taxon>
        <taxon>Rotaria</taxon>
    </lineage>
</organism>
<comment type="caution">
    <text evidence="1">The sequence shown here is derived from an EMBL/GenBank/DDBJ whole genome shotgun (WGS) entry which is preliminary data.</text>
</comment>
<dbReference type="InterPro" id="IPR037383">
    <property type="entry name" value="CCDC87"/>
</dbReference>
<dbReference type="PANTHER" id="PTHR16078:SF1">
    <property type="entry name" value="COILED-COIL DOMAIN-CONTAINING PROTEIN 87"/>
    <property type="match status" value="1"/>
</dbReference>
<evidence type="ECO:0000313" key="1">
    <source>
        <dbReference type="EMBL" id="CAF4861447.1"/>
    </source>
</evidence>
<gene>
    <name evidence="1" type="ORF">BYL167_LOCUS50588</name>
</gene>
<feature type="non-terminal residue" evidence="1">
    <location>
        <position position="280"/>
    </location>
</feature>
<reference evidence="1" key="1">
    <citation type="submission" date="2021-02" db="EMBL/GenBank/DDBJ databases">
        <authorList>
            <person name="Nowell W R."/>
        </authorList>
    </citation>
    <scope>NUCLEOTIDE SEQUENCE</scope>
</reference>
<protein>
    <submittedName>
        <fullName evidence="1">Uncharacterized protein</fullName>
    </submittedName>
</protein>
<proteinExistence type="predicted"/>
<sequence>EKPLRPIHNRSQKAFDLNDARNLKNDIDQSFKNTIGKLTIFEQHDETAESIQLFARRLEPERPVTPPDDEVTIDSVPRDVDQLLALIRRRLNTQQVEVETTRLTSDDIAQLATVVLTQMRSKWMDIEEMRVQHPLISPKRNHELIRRLFVNIVLICTNIFEHTMEEAQVFHDRYVFSHAANMTRLRTLLADRINTLINIHSLREQLAFEMVEEERVKRGLIFEETILKNVRKRLSKTTVLSQHRPDIRDLIEYAGKSYKYEIRDSKYTSRQILHQVIDTI</sequence>
<feature type="non-terminal residue" evidence="1">
    <location>
        <position position="1"/>
    </location>
</feature>